<evidence type="ECO:0000313" key="3">
    <source>
        <dbReference type="EMBL" id="RDK05046.1"/>
    </source>
</evidence>
<reference evidence="4" key="1">
    <citation type="submission" date="2018-06" db="EMBL/GenBank/DDBJ databases">
        <authorList>
            <person name="Feng T."/>
            <person name="Jeon C.O."/>
        </authorList>
    </citation>
    <scope>NUCLEOTIDE SEQUENCE [LARGE SCALE GENOMIC DNA]</scope>
    <source>
        <strain evidence="4">S23</strain>
    </source>
</reference>
<evidence type="ECO:0000313" key="4">
    <source>
        <dbReference type="Proteomes" id="UP000255165"/>
    </source>
</evidence>
<dbReference type="PANTHER" id="PTHR42928">
    <property type="entry name" value="TRICARBOXYLATE-BINDING PROTEIN"/>
    <property type="match status" value="1"/>
</dbReference>
<dbReference type="AlphaFoldDB" id="A0A370NHF2"/>
<proteinExistence type="inferred from homology"/>
<dbReference type="InterPro" id="IPR042100">
    <property type="entry name" value="Bug_dom1"/>
</dbReference>
<dbReference type="EMBL" id="QKWJ01000118">
    <property type="protein sequence ID" value="RDK05046.1"/>
    <property type="molecule type" value="Genomic_DNA"/>
</dbReference>
<comment type="caution">
    <text evidence="3">The sequence shown here is derived from an EMBL/GenBank/DDBJ whole genome shotgun (WGS) entry which is preliminary data.</text>
</comment>
<name>A0A370NHF2_9BURK</name>
<feature type="region of interest" description="Disordered" evidence="2">
    <location>
        <begin position="41"/>
        <end position="69"/>
    </location>
</feature>
<comment type="similarity">
    <text evidence="1">Belongs to the UPF0065 (bug) family.</text>
</comment>
<dbReference type="InterPro" id="IPR005064">
    <property type="entry name" value="BUG"/>
</dbReference>
<gene>
    <name evidence="3" type="ORF">DN412_39160</name>
</gene>
<evidence type="ECO:0000256" key="2">
    <source>
        <dbReference type="SAM" id="MobiDB-lite"/>
    </source>
</evidence>
<evidence type="ECO:0000256" key="1">
    <source>
        <dbReference type="ARBA" id="ARBA00006987"/>
    </source>
</evidence>
<accession>A0A370NHF2</accession>
<evidence type="ECO:0008006" key="5">
    <source>
        <dbReference type="Google" id="ProtNLM"/>
    </source>
</evidence>
<dbReference type="Pfam" id="PF03401">
    <property type="entry name" value="TctC"/>
    <property type="match status" value="1"/>
</dbReference>
<dbReference type="PANTHER" id="PTHR42928:SF5">
    <property type="entry name" value="BLR1237 PROTEIN"/>
    <property type="match status" value="1"/>
</dbReference>
<organism evidence="3 4">
    <name type="scientific">Cupriavidus lacunae</name>
    <dbReference type="NCBI Taxonomy" id="2666307"/>
    <lineage>
        <taxon>Bacteria</taxon>
        <taxon>Pseudomonadati</taxon>
        <taxon>Pseudomonadota</taxon>
        <taxon>Betaproteobacteria</taxon>
        <taxon>Burkholderiales</taxon>
        <taxon>Burkholderiaceae</taxon>
        <taxon>Cupriavidus</taxon>
    </lineage>
</organism>
<protein>
    <recommendedName>
        <fullName evidence="5">Tripartite tricarboxylate transporter substrate binding protein</fullName>
    </recommendedName>
</protein>
<dbReference type="Proteomes" id="UP000255165">
    <property type="component" value="Unassembled WGS sequence"/>
</dbReference>
<keyword evidence="4" id="KW-1185">Reference proteome</keyword>
<sequence>MRSCPAQAIDLIQRLKRRLILIFRAEGRVVASHLQCGPVRPVLSRTEPPPHPPSSNNAAIEGATPRGHEVNTWNGLVGPSGMPREVVARLAEEGRKIVADPAFRAQLERAGIMPLGETRDAFSARIKADLAKWKPVIEAAGIHPE</sequence>
<dbReference type="Gene3D" id="3.40.190.150">
    <property type="entry name" value="Bordetella uptake gene, domain 1"/>
    <property type="match status" value="1"/>
</dbReference>